<organism evidence="2 3">
    <name type="scientific">Coniochaeta ligniaria NRRL 30616</name>
    <dbReference type="NCBI Taxonomy" id="1408157"/>
    <lineage>
        <taxon>Eukaryota</taxon>
        <taxon>Fungi</taxon>
        <taxon>Dikarya</taxon>
        <taxon>Ascomycota</taxon>
        <taxon>Pezizomycotina</taxon>
        <taxon>Sordariomycetes</taxon>
        <taxon>Sordariomycetidae</taxon>
        <taxon>Coniochaetales</taxon>
        <taxon>Coniochaetaceae</taxon>
        <taxon>Coniochaeta</taxon>
    </lineage>
</organism>
<dbReference type="AlphaFoldDB" id="A0A1J7JIC5"/>
<evidence type="ECO:0000313" key="2">
    <source>
        <dbReference type="EMBL" id="OIW33113.1"/>
    </source>
</evidence>
<feature type="region of interest" description="Disordered" evidence="1">
    <location>
        <begin position="1"/>
        <end position="35"/>
    </location>
</feature>
<protein>
    <submittedName>
        <fullName evidence="2">Uncharacterized protein</fullName>
    </submittedName>
</protein>
<keyword evidence="3" id="KW-1185">Reference proteome</keyword>
<dbReference type="OrthoDB" id="3431997at2759"/>
<sequence>MAKPNDTMSLTGYDSESAPPPQYSETAVEAGSSSSSAGPVAGLYRPFPPAFTAHYQKKLLTTVFFLGEDAARPLYAVKIPGWRTSTVDLHNGPGVDDPLLASARDGGRWGCHAQITLPPLPGAASGSASSVEPMHSSTGLTKSTFSFAVEVSGEKQATHRENFEWRSSRGKDIPGLEKAGRGWVLVRLGGGAGNETPEVVAYWGHTSGWSLRKGHRFQFLNSGLTGELGERWAVMAVITALRIWYKEFETAMVAAAVS</sequence>
<evidence type="ECO:0000256" key="1">
    <source>
        <dbReference type="SAM" id="MobiDB-lite"/>
    </source>
</evidence>
<dbReference type="InParanoid" id="A0A1J7JIC5"/>
<gene>
    <name evidence="2" type="ORF">CONLIGDRAFT_628045</name>
</gene>
<accession>A0A1J7JIC5</accession>
<name>A0A1J7JIC5_9PEZI</name>
<dbReference type="STRING" id="1408157.A0A1J7JIC5"/>
<evidence type="ECO:0000313" key="3">
    <source>
        <dbReference type="Proteomes" id="UP000182658"/>
    </source>
</evidence>
<reference evidence="2 3" key="1">
    <citation type="submission" date="2016-10" db="EMBL/GenBank/DDBJ databases">
        <title>Draft genome sequence of Coniochaeta ligniaria NRRL30616, a lignocellulolytic fungus for bioabatement of inhibitors in plant biomass hydrolysates.</title>
        <authorList>
            <consortium name="DOE Joint Genome Institute"/>
            <person name="Jimenez D.J."/>
            <person name="Hector R.E."/>
            <person name="Riley R."/>
            <person name="Sun H."/>
            <person name="Grigoriev I.V."/>
            <person name="Van Elsas J.D."/>
            <person name="Nichols N.N."/>
        </authorList>
    </citation>
    <scope>NUCLEOTIDE SEQUENCE [LARGE SCALE GENOMIC DNA]</scope>
    <source>
        <strain evidence="2 3">NRRL 30616</strain>
    </source>
</reference>
<feature type="compositionally biased region" description="Polar residues" evidence="1">
    <location>
        <begin position="1"/>
        <end position="14"/>
    </location>
</feature>
<dbReference type="Proteomes" id="UP000182658">
    <property type="component" value="Unassembled WGS sequence"/>
</dbReference>
<proteinExistence type="predicted"/>
<dbReference type="EMBL" id="KV875094">
    <property type="protein sequence ID" value="OIW33113.1"/>
    <property type="molecule type" value="Genomic_DNA"/>
</dbReference>